<feature type="domain" description="HTH tetR-type" evidence="5">
    <location>
        <begin position="7"/>
        <end position="65"/>
    </location>
</feature>
<evidence type="ECO:0000256" key="2">
    <source>
        <dbReference type="ARBA" id="ARBA00023125"/>
    </source>
</evidence>
<dbReference type="Pfam" id="PF21597">
    <property type="entry name" value="TetR_C_43"/>
    <property type="match status" value="1"/>
</dbReference>
<dbReference type="PANTHER" id="PTHR30055">
    <property type="entry name" value="HTH-TYPE TRANSCRIPTIONAL REGULATOR RUTR"/>
    <property type="match status" value="1"/>
</dbReference>
<evidence type="ECO:0000256" key="4">
    <source>
        <dbReference type="PROSITE-ProRule" id="PRU00335"/>
    </source>
</evidence>
<feature type="DNA-binding region" description="H-T-H motif" evidence="4">
    <location>
        <begin position="28"/>
        <end position="47"/>
    </location>
</feature>
<evidence type="ECO:0000259" key="5">
    <source>
        <dbReference type="PROSITE" id="PS50977"/>
    </source>
</evidence>
<dbReference type="InterPro" id="IPR001647">
    <property type="entry name" value="HTH_TetR"/>
</dbReference>
<comment type="caution">
    <text evidence="6">The sequence shown here is derived from an EMBL/GenBank/DDBJ whole genome shotgun (WGS) entry which is preliminary data.</text>
</comment>
<dbReference type="Proteomes" id="UP001595867">
    <property type="component" value="Unassembled WGS sequence"/>
</dbReference>
<reference evidence="7" key="1">
    <citation type="journal article" date="2019" name="Int. J. Syst. Evol. Microbiol.">
        <title>The Global Catalogue of Microorganisms (GCM) 10K type strain sequencing project: providing services to taxonomists for standard genome sequencing and annotation.</title>
        <authorList>
            <consortium name="The Broad Institute Genomics Platform"/>
            <consortium name="The Broad Institute Genome Sequencing Center for Infectious Disease"/>
            <person name="Wu L."/>
            <person name="Ma J."/>
        </authorList>
    </citation>
    <scope>NUCLEOTIDE SEQUENCE [LARGE SCALE GENOMIC DNA]</scope>
    <source>
        <strain evidence="7">TBRC 5832</strain>
    </source>
</reference>
<sequence length="181" mass="19623">MVRSDARENRARILAAARQAFAEDDDTSMNRIAQLAGVGPGTLYRNYPSREVLILEIYQEEIERLIGTVDELLATATPVEALRRWTLDLVDGMRTKHSLGAALSPDAHQSMAEKSYGPVIAAITRLLDAGKAAGVIRADAEPVDFLQLTGALWRAAPDRSEPMLALILDGLGKNGDVSVSR</sequence>
<dbReference type="SUPFAM" id="SSF48498">
    <property type="entry name" value="Tetracyclin repressor-like, C-terminal domain"/>
    <property type="match status" value="1"/>
</dbReference>
<name>A0ABV8ILM9_9ACTN</name>
<dbReference type="InterPro" id="IPR050109">
    <property type="entry name" value="HTH-type_TetR-like_transc_reg"/>
</dbReference>
<keyword evidence="7" id="KW-1185">Reference proteome</keyword>
<evidence type="ECO:0000313" key="6">
    <source>
        <dbReference type="EMBL" id="MFC4065122.1"/>
    </source>
</evidence>
<evidence type="ECO:0000256" key="1">
    <source>
        <dbReference type="ARBA" id="ARBA00023015"/>
    </source>
</evidence>
<accession>A0ABV8ILM9</accession>
<dbReference type="InterPro" id="IPR049445">
    <property type="entry name" value="TetR_SbtR-like_C"/>
</dbReference>
<dbReference type="PANTHER" id="PTHR30055:SF234">
    <property type="entry name" value="HTH-TYPE TRANSCRIPTIONAL REGULATOR BETI"/>
    <property type="match status" value="1"/>
</dbReference>
<protein>
    <submittedName>
        <fullName evidence="6">TetR/AcrR family transcriptional regulator</fullName>
    </submittedName>
</protein>
<dbReference type="SUPFAM" id="SSF46689">
    <property type="entry name" value="Homeodomain-like"/>
    <property type="match status" value="1"/>
</dbReference>
<dbReference type="Gene3D" id="1.10.357.10">
    <property type="entry name" value="Tetracycline Repressor, domain 2"/>
    <property type="match status" value="1"/>
</dbReference>
<dbReference type="InterPro" id="IPR036271">
    <property type="entry name" value="Tet_transcr_reg_TetR-rel_C_sf"/>
</dbReference>
<dbReference type="InterPro" id="IPR009057">
    <property type="entry name" value="Homeodomain-like_sf"/>
</dbReference>
<keyword evidence="3" id="KW-0804">Transcription</keyword>
<gene>
    <name evidence="6" type="ORF">ACFO0C_09275</name>
</gene>
<dbReference type="PROSITE" id="PS50977">
    <property type="entry name" value="HTH_TETR_2"/>
    <property type="match status" value="1"/>
</dbReference>
<dbReference type="Pfam" id="PF00440">
    <property type="entry name" value="TetR_N"/>
    <property type="match status" value="1"/>
</dbReference>
<organism evidence="6 7">
    <name type="scientific">Actinoplanes subglobosus</name>
    <dbReference type="NCBI Taxonomy" id="1547892"/>
    <lineage>
        <taxon>Bacteria</taxon>
        <taxon>Bacillati</taxon>
        <taxon>Actinomycetota</taxon>
        <taxon>Actinomycetes</taxon>
        <taxon>Micromonosporales</taxon>
        <taxon>Micromonosporaceae</taxon>
        <taxon>Actinoplanes</taxon>
    </lineage>
</organism>
<dbReference type="RefSeq" id="WP_378066154.1">
    <property type="nucleotide sequence ID" value="NZ_JBHSBL010000007.1"/>
</dbReference>
<keyword evidence="2 4" id="KW-0238">DNA-binding</keyword>
<evidence type="ECO:0000313" key="7">
    <source>
        <dbReference type="Proteomes" id="UP001595867"/>
    </source>
</evidence>
<proteinExistence type="predicted"/>
<keyword evidence="1" id="KW-0805">Transcription regulation</keyword>
<evidence type="ECO:0000256" key="3">
    <source>
        <dbReference type="ARBA" id="ARBA00023163"/>
    </source>
</evidence>
<dbReference type="EMBL" id="JBHSBL010000007">
    <property type="protein sequence ID" value="MFC4065122.1"/>
    <property type="molecule type" value="Genomic_DNA"/>
</dbReference>